<dbReference type="Pfam" id="PF02230">
    <property type="entry name" value="Abhydrolase_2"/>
    <property type="match status" value="1"/>
</dbReference>
<dbReference type="PANTHER" id="PTHR10655">
    <property type="entry name" value="LYSOPHOSPHOLIPASE-RELATED"/>
    <property type="match status" value="1"/>
</dbReference>
<dbReference type="Proteomes" id="UP001501461">
    <property type="component" value="Unassembled WGS sequence"/>
</dbReference>
<evidence type="ECO:0000256" key="1">
    <source>
        <dbReference type="ARBA" id="ARBA00006499"/>
    </source>
</evidence>
<comment type="similarity">
    <text evidence="1">Belongs to the AB hydrolase superfamily. AB hydrolase 2 family.</text>
</comment>
<evidence type="ECO:0000313" key="4">
    <source>
        <dbReference type="EMBL" id="GAA2036755.1"/>
    </source>
</evidence>
<sequence length="211" mass="24034">MHIRWSHDTPRPQTDLVVFLHGFGADENDLFPLGNAFDDRFTIASVQAPKKLPEHFGGYCWYPISTELEANPEHVVAAVKQLDEWVQSVAHDYRSISLLGFSQGMAMATSLMRMRPGFYATIIGLSGFIIDATQTPELDELFDDEHFAASNQPFFWGYDPEDPIVAHDRIEQTGAWLRPRVNLTERTYNGIGHGIHPEEMQHFTQFINENV</sequence>
<evidence type="ECO:0000259" key="3">
    <source>
        <dbReference type="Pfam" id="PF02230"/>
    </source>
</evidence>
<dbReference type="InterPro" id="IPR029058">
    <property type="entry name" value="AB_hydrolase_fold"/>
</dbReference>
<dbReference type="InterPro" id="IPR050565">
    <property type="entry name" value="LYPA1-2/EST-like"/>
</dbReference>
<evidence type="ECO:0000256" key="2">
    <source>
        <dbReference type="ARBA" id="ARBA00022801"/>
    </source>
</evidence>
<dbReference type="Gene3D" id="3.40.50.1820">
    <property type="entry name" value="alpha/beta hydrolase"/>
    <property type="match status" value="1"/>
</dbReference>
<gene>
    <name evidence="4" type="ORF">GCM10009720_16660</name>
</gene>
<comment type="caution">
    <text evidence="4">The sequence shown here is derived from an EMBL/GenBank/DDBJ whole genome shotgun (WGS) entry which is preliminary data.</text>
</comment>
<keyword evidence="2" id="KW-0378">Hydrolase</keyword>
<accession>A0ABP5FYI2</accession>
<dbReference type="InterPro" id="IPR003140">
    <property type="entry name" value="PLipase/COase/thioEstase"/>
</dbReference>
<organism evidence="4 5">
    <name type="scientific">Yaniella flava</name>
    <dbReference type="NCBI Taxonomy" id="287930"/>
    <lineage>
        <taxon>Bacteria</taxon>
        <taxon>Bacillati</taxon>
        <taxon>Actinomycetota</taxon>
        <taxon>Actinomycetes</taxon>
        <taxon>Micrococcales</taxon>
        <taxon>Micrococcaceae</taxon>
        <taxon>Yaniella</taxon>
    </lineage>
</organism>
<evidence type="ECO:0000313" key="5">
    <source>
        <dbReference type="Proteomes" id="UP001501461"/>
    </source>
</evidence>
<name>A0ABP5FYI2_9MICC</name>
<feature type="domain" description="Phospholipase/carboxylesterase/thioesterase" evidence="3">
    <location>
        <begin position="11"/>
        <end position="209"/>
    </location>
</feature>
<keyword evidence="5" id="KW-1185">Reference proteome</keyword>
<reference evidence="5" key="1">
    <citation type="journal article" date="2019" name="Int. J. Syst. Evol. Microbiol.">
        <title>The Global Catalogue of Microorganisms (GCM) 10K type strain sequencing project: providing services to taxonomists for standard genome sequencing and annotation.</title>
        <authorList>
            <consortium name="The Broad Institute Genomics Platform"/>
            <consortium name="The Broad Institute Genome Sequencing Center for Infectious Disease"/>
            <person name="Wu L."/>
            <person name="Ma J."/>
        </authorList>
    </citation>
    <scope>NUCLEOTIDE SEQUENCE [LARGE SCALE GENOMIC DNA]</scope>
    <source>
        <strain evidence="5">JCM 13595</strain>
    </source>
</reference>
<dbReference type="SUPFAM" id="SSF53474">
    <property type="entry name" value="alpha/beta-Hydrolases"/>
    <property type="match status" value="1"/>
</dbReference>
<proteinExistence type="inferred from homology"/>
<dbReference type="RefSeq" id="WP_343957495.1">
    <property type="nucleotide sequence ID" value="NZ_BAAAMN010000029.1"/>
</dbReference>
<dbReference type="EMBL" id="BAAAMN010000029">
    <property type="protein sequence ID" value="GAA2036755.1"/>
    <property type="molecule type" value="Genomic_DNA"/>
</dbReference>
<dbReference type="PANTHER" id="PTHR10655:SF17">
    <property type="entry name" value="LYSOPHOSPHOLIPASE-LIKE PROTEIN 1"/>
    <property type="match status" value="1"/>
</dbReference>
<protein>
    <recommendedName>
        <fullName evidence="3">Phospholipase/carboxylesterase/thioesterase domain-containing protein</fullName>
    </recommendedName>
</protein>